<evidence type="ECO:0000256" key="4">
    <source>
        <dbReference type="RuleBase" id="RU361282"/>
    </source>
</evidence>
<proteinExistence type="inferred from homology"/>
<evidence type="ECO:0000256" key="5">
    <source>
        <dbReference type="SAM" id="Phobius"/>
    </source>
</evidence>
<dbReference type="Proteomes" id="UP000258613">
    <property type="component" value="Chromosome"/>
</dbReference>
<comment type="function">
    <text evidence="4">Flagellin is the subunit protein which polymerizes to form the filaments of archaeal flagella.</text>
</comment>
<dbReference type="GO" id="GO:0097589">
    <property type="term" value="C:archaeal-type flagellum"/>
    <property type="evidence" value="ECO:0007669"/>
    <property type="project" value="UniProtKB-SubCell"/>
</dbReference>
<dbReference type="GeneID" id="37642192"/>
<evidence type="ECO:0000256" key="1">
    <source>
        <dbReference type="ARBA" id="ARBA00004618"/>
    </source>
</evidence>
<name>A0A346PQC4_9EURY</name>
<keyword evidence="5" id="KW-0812">Transmembrane</keyword>
<dbReference type="InterPro" id="IPR013373">
    <property type="entry name" value="Flagellin/pilin_N_arc"/>
</dbReference>
<comment type="similarity">
    <text evidence="2 4">Belongs to the archaeal flagellin family.</text>
</comment>
<dbReference type="RefSeq" id="WP_117368415.1">
    <property type="nucleotide sequence ID" value="NZ_CP027033.1"/>
</dbReference>
<gene>
    <name evidence="6" type="ORF">AArcMg_1709</name>
</gene>
<keyword evidence="6" id="KW-0966">Cell projection</keyword>
<protein>
    <recommendedName>
        <fullName evidence="4">Flagellin</fullName>
    </recommendedName>
</protein>
<dbReference type="PANTHER" id="PTHR35903:SF1">
    <property type="entry name" value="FLAGELLIN B1"/>
    <property type="match status" value="1"/>
</dbReference>
<evidence type="ECO:0000256" key="3">
    <source>
        <dbReference type="ARBA" id="ARBA00022440"/>
    </source>
</evidence>
<keyword evidence="6" id="KW-0282">Flagellum</keyword>
<keyword evidence="5" id="KW-1133">Transmembrane helix</keyword>
<evidence type="ECO:0000313" key="6">
    <source>
        <dbReference type="EMBL" id="AXR81719.1"/>
    </source>
</evidence>
<keyword evidence="3 4" id="KW-0974">Archaeal flagellum</keyword>
<dbReference type="OrthoDB" id="157213at2157"/>
<keyword evidence="7" id="KW-1185">Reference proteome</keyword>
<feature type="transmembrane region" description="Helical" evidence="5">
    <location>
        <begin position="12"/>
        <end position="36"/>
    </location>
</feature>
<reference evidence="7" key="1">
    <citation type="submission" date="2018-02" db="EMBL/GenBank/DDBJ databases">
        <title>Phenotypic and genomic properties of facultatively anaerobic sulfur-reducing natronoarchaea from hypersaline soda lakes.</title>
        <authorList>
            <person name="Sorokin D.Y."/>
            <person name="Kublanov I.V."/>
            <person name="Roman P."/>
            <person name="Sinninghe Damste J.S."/>
            <person name="Golyshin P.N."/>
            <person name="Rojo D."/>
            <person name="Ciordia S."/>
            <person name="Mena M.D.C."/>
            <person name="Ferrer M."/>
            <person name="Messina E."/>
            <person name="Smedile F."/>
            <person name="La Spada G."/>
            <person name="La Cono V."/>
            <person name="Yakimov M.M."/>
        </authorList>
    </citation>
    <scope>NUCLEOTIDE SEQUENCE [LARGE SCALE GENOMIC DNA]</scope>
    <source>
        <strain evidence="7">AArc-Mg</strain>
    </source>
</reference>
<dbReference type="GO" id="GO:0005198">
    <property type="term" value="F:structural molecule activity"/>
    <property type="evidence" value="ECO:0007669"/>
    <property type="project" value="InterPro"/>
</dbReference>
<dbReference type="Pfam" id="PF01917">
    <property type="entry name" value="Flagellin_arch-type"/>
    <property type="match status" value="1"/>
</dbReference>
<dbReference type="InterPro" id="IPR002774">
    <property type="entry name" value="Flagellin_arc-type"/>
</dbReference>
<dbReference type="AlphaFoldDB" id="A0A346PQC4"/>
<keyword evidence="6" id="KW-0969">Cilium</keyword>
<comment type="subcellular location">
    <subcellularLocation>
        <location evidence="1 4">Archaeal flagellum</location>
    </subcellularLocation>
</comment>
<accession>A0A346PQC4</accession>
<dbReference type="GO" id="GO:0097588">
    <property type="term" value="P:archaeal or bacterial-type flagellum-dependent cell motility"/>
    <property type="evidence" value="ECO:0007669"/>
    <property type="project" value="InterPro"/>
</dbReference>
<dbReference type="KEGG" id="nag:AArcMg_1709"/>
<keyword evidence="5" id="KW-0472">Membrane</keyword>
<evidence type="ECO:0000256" key="2">
    <source>
        <dbReference type="ARBA" id="ARBA00010256"/>
    </source>
</evidence>
<dbReference type="NCBIfam" id="TIGR02537">
    <property type="entry name" value="arch_flag_Nterm"/>
    <property type="match status" value="1"/>
</dbReference>
<organism evidence="6 7">
    <name type="scientific">Natrarchaeobaculum sulfurireducens</name>
    <dbReference type="NCBI Taxonomy" id="2044521"/>
    <lineage>
        <taxon>Archaea</taxon>
        <taxon>Methanobacteriati</taxon>
        <taxon>Methanobacteriota</taxon>
        <taxon>Stenosarchaea group</taxon>
        <taxon>Halobacteria</taxon>
        <taxon>Halobacteriales</taxon>
        <taxon>Natrialbaceae</taxon>
        <taxon>Natrarchaeobaculum</taxon>
    </lineage>
</organism>
<evidence type="ECO:0000313" key="7">
    <source>
        <dbReference type="Proteomes" id="UP000258613"/>
    </source>
</evidence>
<sequence>MDSIATDTDRGQAGLGTVIVFLSLVIIGAIAAGVLLSTADTLETHAEATGEESTQQVADRIDVIGTLGYTNESATAFNQTALDGTAELHRLEVTVQPGPGTEVIDLEETTIEVLADEMTILTYRDVDAGFDGRDFHEDVALDADDSGFFAVREHGSEASVSALGNDDRAEIVIPLGTYDEETEWIADDEELEQPARLEHGATAELTLTTAQGSQRATVLYVPDSLTDDPAVKL</sequence>
<dbReference type="PANTHER" id="PTHR35903">
    <property type="entry name" value="FLAGELLIN B1"/>
    <property type="match status" value="1"/>
</dbReference>
<dbReference type="EMBL" id="CP027033">
    <property type="protein sequence ID" value="AXR81719.1"/>
    <property type="molecule type" value="Genomic_DNA"/>
</dbReference>